<keyword evidence="8 12" id="KW-0472">Membrane</keyword>
<feature type="compositionally biased region" description="Basic residues" evidence="11">
    <location>
        <begin position="269"/>
        <end position="278"/>
    </location>
</feature>
<dbReference type="GO" id="GO:0015450">
    <property type="term" value="F:protein-transporting ATPase activity"/>
    <property type="evidence" value="ECO:0007669"/>
    <property type="project" value="InterPro"/>
</dbReference>
<feature type="region of interest" description="Disordered" evidence="11">
    <location>
        <begin position="141"/>
        <end position="160"/>
    </location>
</feature>
<feature type="region of interest" description="Disordered" evidence="11">
    <location>
        <begin position="251"/>
        <end position="294"/>
    </location>
</feature>
<dbReference type="SMART" id="SM00028">
    <property type="entry name" value="TPR"/>
    <property type="match status" value="11"/>
</dbReference>
<dbReference type="AlphaFoldDB" id="A0AAD6IRN5"/>
<dbReference type="InterPro" id="IPR019734">
    <property type="entry name" value="TPR_rpt"/>
</dbReference>
<dbReference type="GO" id="GO:0005741">
    <property type="term" value="C:mitochondrial outer membrane"/>
    <property type="evidence" value="ECO:0007669"/>
    <property type="project" value="UniProtKB-SubCell"/>
</dbReference>
<name>A0AAD6IRN5_DREDA</name>
<dbReference type="InterPro" id="IPR011990">
    <property type="entry name" value="TPR-like_helical_dom_sf"/>
</dbReference>
<organism evidence="13 14">
    <name type="scientific">Drechslerella dactyloides</name>
    <name type="common">Nematode-trapping fungus</name>
    <name type="synonym">Arthrobotrys dactyloides</name>
    <dbReference type="NCBI Taxonomy" id="74499"/>
    <lineage>
        <taxon>Eukaryota</taxon>
        <taxon>Fungi</taxon>
        <taxon>Dikarya</taxon>
        <taxon>Ascomycota</taxon>
        <taxon>Pezizomycotina</taxon>
        <taxon>Orbiliomycetes</taxon>
        <taxon>Orbiliales</taxon>
        <taxon>Orbiliaceae</taxon>
        <taxon>Drechslerella</taxon>
    </lineage>
</organism>
<evidence type="ECO:0000256" key="6">
    <source>
        <dbReference type="ARBA" id="ARBA00022989"/>
    </source>
</evidence>
<evidence type="ECO:0000256" key="10">
    <source>
        <dbReference type="PROSITE-ProRule" id="PRU00339"/>
    </source>
</evidence>
<dbReference type="GO" id="GO:0030150">
    <property type="term" value="P:protein import into mitochondrial matrix"/>
    <property type="evidence" value="ECO:0007669"/>
    <property type="project" value="TreeGrafter"/>
</dbReference>
<feature type="repeat" description="TPR" evidence="10">
    <location>
        <begin position="677"/>
        <end position="710"/>
    </location>
</feature>
<evidence type="ECO:0000256" key="9">
    <source>
        <dbReference type="ARBA" id="ARBA00038030"/>
    </source>
</evidence>
<evidence type="ECO:0000256" key="2">
    <source>
        <dbReference type="ARBA" id="ARBA00022692"/>
    </source>
</evidence>
<evidence type="ECO:0000256" key="8">
    <source>
        <dbReference type="ARBA" id="ARBA00023136"/>
    </source>
</evidence>
<keyword evidence="14" id="KW-1185">Reference proteome</keyword>
<proteinExistence type="inferred from homology"/>
<evidence type="ECO:0000256" key="12">
    <source>
        <dbReference type="SAM" id="Phobius"/>
    </source>
</evidence>
<evidence type="ECO:0000256" key="1">
    <source>
        <dbReference type="ARBA" id="ARBA00004572"/>
    </source>
</evidence>
<evidence type="ECO:0000256" key="5">
    <source>
        <dbReference type="ARBA" id="ARBA00022803"/>
    </source>
</evidence>
<feature type="transmembrane region" description="Helical" evidence="12">
    <location>
        <begin position="220"/>
        <end position="241"/>
    </location>
</feature>
<evidence type="ECO:0000313" key="13">
    <source>
        <dbReference type="EMBL" id="KAJ6257345.1"/>
    </source>
</evidence>
<dbReference type="GO" id="GO:0006886">
    <property type="term" value="P:intracellular protein transport"/>
    <property type="evidence" value="ECO:0007669"/>
    <property type="project" value="InterPro"/>
</dbReference>
<keyword evidence="6 12" id="KW-1133">Transmembrane helix</keyword>
<dbReference type="EMBL" id="JAQGDS010000011">
    <property type="protein sequence ID" value="KAJ6257345.1"/>
    <property type="molecule type" value="Genomic_DNA"/>
</dbReference>
<dbReference type="Gene3D" id="1.25.40.10">
    <property type="entry name" value="Tetratricopeptide repeat domain"/>
    <property type="match status" value="2"/>
</dbReference>
<dbReference type="PANTHER" id="PTHR46208">
    <property type="entry name" value="MITOCHONDRIAL IMPORT RECEPTOR SUBUNIT TOM70"/>
    <property type="match status" value="1"/>
</dbReference>
<protein>
    <submittedName>
        <fullName evidence="13">Uncharacterized protein</fullName>
    </submittedName>
</protein>
<dbReference type="GO" id="GO:0045039">
    <property type="term" value="P:protein insertion into mitochondrial inner membrane"/>
    <property type="evidence" value="ECO:0007669"/>
    <property type="project" value="TreeGrafter"/>
</dbReference>
<keyword evidence="2 12" id="KW-0812">Transmembrane</keyword>
<dbReference type="PROSITE" id="PS50005">
    <property type="entry name" value="TPR"/>
    <property type="match status" value="4"/>
</dbReference>
<feature type="repeat" description="TPR" evidence="10">
    <location>
        <begin position="609"/>
        <end position="642"/>
    </location>
</feature>
<feature type="repeat" description="TPR" evidence="10">
    <location>
        <begin position="575"/>
        <end position="608"/>
    </location>
</feature>
<keyword evidence="5 10" id="KW-0802">TPR repeat</keyword>
<dbReference type="Pfam" id="PF14559">
    <property type="entry name" value="TPR_19"/>
    <property type="match status" value="1"/>
</dbReference>
<comment type="similarity">
    <text evidence="9">Belongs to the Tom70 family.</text>
</comment>
<feature type="transmembrane region" description="Helical" evidence="12">
    <location>
        <begin position="45"/>
        <end position="68"/>
    </location>
</feature>
<accession>A0AAD6IRN5</accession>
<keyword evidence="4" id="KW-1000">Mitochondrion outer membrane</keyword>
<dbReference type="Proteomes" id="UP001221413">
    <property type="component" value="Unassembled WGS sequence"/>
</dbReference>
<evidence type="ECO:0000256" key="11">
    <source>
        <dbReference type="SAM" id="MobiDB-lite"/>
    </source>
</evidence>
<dbReference type="InterPro" id="IPR005687">
    <property type="entry name" value="Tom70"/>
</dbReference>
<sequence>MIGGKQTGDIVIYAIFHMLQDSQKDTIAATQPSLDWTNLVTDNLLVGRIVFSAAGPAAWFSAAKILCLGKIRQRGSTRTTLRQSHRTALLLDQATVDGRLTATDGILYIHRDTGRQQLLSGSQFAAVDALSHTVVEGRRSSNFSAHRASDRDPTCSRAAPAVKRRPIPRHPAPSTHAATSPAAITAAIPSTPASPALVVDAAGSSSLWSRITSWVADNKAVAYTVGAVVIVVTGAGAVYYFNSQKGDIKKVGDLPVSGAAGERADGSMRKKKKKKGKTSKKDDGASGQAAANGTEPARRYAFTATAQPPPPTVEAEQELPDVTEETVENFSTEERKSLAGKLKDAGNKAYNGKNYNDAIALYTKAILCKPDPIYYSNRAACYNAQSNWAAVIEDTTAAITLNPEYVKAINRRANAYEQTEEYSKALLDYTASCILEQFKNDNAALSVERLLKIVAETKGKKMLEGRPKRLPSPTFVTNYLQSFREKPTPEGLDDATDESTGDYYLNKGLRDIQLKTAQSYEDAAKSFEKALELGVSDKYLAFGLNMRGTFRYLKGDSAEALEDITRSIEIDPSMTQSYIKRASISLESGDKEAAVKDFEAAVTFNAEDPDIYYHRAQLHFISFEYSEAARDYQKSIDLDRDFIYSHIQLGVTQYKQGSIASSMATFRRCVKNFENSPDVFNYFGELLLDQSKFEEAIEKFDKAIDLEKREKPMGMNVLPLINKALAIFQWKQNYEEAEKLCQTALILDPDCDIAIATIAQLLLQQGKVAEALEYFEKAADLSRTEPEIVNALSYAEATRTQLEVQERYPHLANRAMAMPRA</sequence>
<evidence type="ECO:0000256" key="7">
    <source>
        <dbReference type="ARBA" id="ARBA00023128"/>
    </source>
</evidence>
<dbReference type="GO" id="GO:0030943">
    <property type="term" value="F:mitochondrion targeting sequence binding"/>
    <property type="evidence" value="ECO:0007669"/>
    <property type="project" value="TreeGrafter"/>
</dbReference>
<keyword evidence="3" id="KW-0677">Repeat</keyword>
<dbReference type="SUPFAM" id="SSF48452">
    <property type="entry name" value="TPR-like"/>
    <property type="match status" value="2"/>
</dbReference>
<comment type="caution">
    <text evidence="13">The sequence shown here is derived from an EMBL/GenBank/DDBJ whole genome shotgun (WGS) entry which is preliminary data.</text>
</comment>
<evidence type="ECO:0000313" key="14">
    <source>
        <dbReference type="Proteomes" id="UP001221413"/>
    </source>
</evidence>
<comment type="subcellular location">
    <subcellularLocation>
        <location evidence="1">Mitochondrion outer membrane</location>
        <topology evidence="1">Single-pass membrane protein</topology>
    </subcellularLocation>
</comment>
<dbReference type="NCBIfam" id="TIGR00990">
    <property type="entry name" value="3a0801s09"/>
    <property type="match status" value="1"/>
</dbReference>
<dbReference type="Pfam" id="PF13181">
    <property type="entry name" value="TPR_8"/>
    <property type="match status" value="2"/>
</dbReference>
<keyword evidence="7" id="KW-0496">Mitochondrion</keyword>
<evidence type="ECO:0000256" key="4">
    <source>
        <dbReference type="ARBA" id="ARBA00022787"/>
    </source>
</evidence>
<dbReference type="PANTHER" id="PTHR46208:SF1">
    <property type="entry name" value="MITOCHONDRIAL IMPORT RECEPTOR SUBUNIT TOM70"/>
    <property type="match status" value="1"/>
</dbReference>
<evidence type="ECO:0000256" key="3">
    <source>
        <dbReference type="ARBA" id="ARBA00022737"/>
    </source>
</evidence>
<reference evidence="13" key="1">
    <citation type="submission" date="2023-01" db="EMBL/GenBank/DDBJ databases">
        <title>The chitinases involved in constricting ring structure development in the nematode-trapping fungus Drechslerella dactyloides.</title>
        <authorList>
            <person name="Wang R."/>
            <person name="Zhang L."/>
            <person name="Tang P."/>
            <person name="Li S."/>
            <person name="Liang L."/>
        </authorList>
    </citation>
    <scope>NUCLEOTIDE SEQUENCE</scope>
    <source>
        <strain evidence="13">YMF1.00031</strain>
    </source>
</reference>
<gene>
    <name evidence="13" type="ORF">Dda_8234</name>
</gene>
<feature type="repeat" description="TPR" evidence="10">
    <location>
        <begin position="752"/>
        <end position="785"/>
    </location>
</feature>